<dbReference type="Proteomes" id="UP000199323">
    <property type="component" value="Unassembled WGS sequence"/>
</dbReference>
<proteinExistence type="predicted"/>
<dbReference type="GO" id="GO:0043819">
    <property type="term" value="F:precorrin-6A synthase (deacetylating) activity"/>
    <property type="evidence" value="ECO:0007669"/>
    <property type="project" value="InterPro"/>
</dbReference>
<dbReference type="STRING" id="380248.SAMN05216251_103384"/>
<evidence type="ECO:0000256" key="5">
    <source>
        <dbReference type="ARBA" id="ARBA00022691"/>
    </source>
</evidence>
<organism evidence="7 8">
    <name type="scientific">Actinacidiphila alni</name>
    <dbReference type="NCBI Taxonomy" id="380248"/>
    <lineage>
        <taxon>Bacteria</taxon>
        <taxon>Bacillati</taxon>
        <taxon>Actinomycetota</taxon>
        <taxon>Actinomycetes</taxon>
        <taxon>Kitasatosporales</taxon>
        <taxon>Streptomycetaceae</taxon>
        <taxon>Actinacidiphila</taxon>
    </lineage>
</organism>
<dbReference type="GO" id="GO:0032259">
    <property type="term" value="P:methylation"/>
    <property type="evidence" value="ECO:0007669"/>
    <property type="project" value="UniProtKB-KW"/>
</dbReference>
<sequence length="270" mass="29868">MTYAPGRCARIRIVKQIFVIGIGAGDPDHLTLQAVRAIARTEVFFLLDKGEEKADLVRLREDILREHAAPSHRVVVARDPERDLRTSTPGYAPAVDDWRQRRAEVYERLIADEVRGDGTGAFLVWGDPALYDSTLGILDEVRARGRAAFERTVVPGVSSVSALAARHRIGLNQVGRAVQITTGRRLADGGWPDGVDDVVVMLDAHRTFGRFTGRGLHIYWGAYLGTPDEILLSGPLDDGLAERIAVVRAEARERKGWIMDTYLLRRGIPA</sequence>
<keyword evidence="5" id="KW-0949">S-adenosyl-L-methionine</keyword>
<evidence type="ECO:0000313" key="7">
    <source>
        <dbReference type="EMBL" id="SFE52116.1"/>
    </source>
</evidence>
<keyword evidence="3" id="KW-0489">Methyltransferase</keyword>
<dbReference type="PANTHER" id="PTHR43467:SF1">
    <property type="entry name" value="PRECORRIN-6A SYNTHASE [DEACETYLATING]"/>
    <property type="match status" value="1"/>
</dbReference>
<feature type="domain" description="Tetrapyrrole methylase" evidence="6">
    <location>
        <begin position="17"/>
        <end position="237"/>
    </location>
</feature>
<evidence type="ECO:0000256" key="2">
    <source>
        <dbReference type="ARBA" id="ARBA00022573"/>
    </source>
</evidence>
<dbReference type="PANTHER" id="PTHR43467">
    <property type="entry name" value="COBALT-PRECORRIN-2 C(20)-METHYLTRANSFERASE"/>
    <property type="match status" value="1"/>
</dbReference>
<dbReference type="InterPro" id="IPR000878">
    <property type="entry name" value="4pyrrol_Mease"/>
</dbReference>
<dbReference type="CDD" id="cd11643">
    <property type="entry name" value="Precorrin-6A-synthase"/>
    <property type="match status" value="1"/>
</dbReference>
<dbReference type="NCBIfam" id="TIGR02434">
    <property type="entry name" value="CobF"/>
    <property type="match status" value="1"/>
</dbReference>
<dbReference type="GO" id="GO:0009236">
    <property type="term" value="P:cobalamin biosynthetic process"/>
    <property type="evidence" value="ECO:0007669"/>
    <property type="project" value="UniProtKB-KW"/>
</dbReference>
<keyword evidence="2" id="KW-0169">Cobalamin biosynthesis</keyword>
<evidence type="ECO:0000259" key="6">
    <source>
        <dbReference type="Pfam" id="PF00590"/>
    </source>
</evidence>
<dbReference type="InterPro" id="IPR014776">
    <property type="entry name" value="4pyrrole_Mease_sub2"/>
</dbReference>
<dbReference type="AlphaFoldDB" id="A0A1I2B7R3"/>
<reference evidence="7 8" key="1">
    <citation type="submission" date="2016-10" db="EMBL/GenBank/DDBJ databases">
        <authorList>
            <person name="de Groot N.N."/>
        </authorList>
    </citation>
    <scope>NUCLEOTIDE SEQUENCE [LARGE SCALE GENOMIC DNA]</scope>
    <source>
        <strain evidence="7 8">CGMCC 4.3510</strain>
    </source>
</reference>
<comment type="pathway">
    <text evidence="1">Cofactor biosynthesis; adenosylcobalamin biosynthesis.</text>
</comment>
<dbReference type="InterPro" id="IPR035996">
    <property type="entry name" value="4pyrrol_Methylase_sf"/>
</dbReference>
<name>A0A1I2B7R3_9ACTN</name>
<dbReference type="PIRSF" id="PIRSF036525">
    <property type="entry name" value="CobF"/>
    <property type="match status" value="1"/>
</dbReference>
<dbReference type="Gene3D" id="3.40.1010.10">
    <property type="entry name" value="Cobalt-precorrin-4 Transmethylase, Domain 1"/>
    <property type="match status" value="1"/>
</dbReference>
<accession>A0A1I2B7R3</accession>
<dbReference type="EMBL" id="FONG01000003">
    <property type="protein sequence ID" value="SFE52116.1"/>
    <property type="molecule type" value="Genomic_DNA"/>
</dbReference>
<dbReference type="SUPFAM" id="SSF53790">
    <property type="entry name" value="Tetrapyrrole methylase"/>
    <property type="match status" value="1"/>
</dbReference>
<evidence type="ECO:0000256" key="4">
    <source>
        <dbReference type="ARBA" id="ARBA00022679"/>
    </source>
</evidence>
<evidence type="ECO:0000313" key="8">
    <source>
        <dbReference type="Proteomes" id="UP000199323"/>
    </source>
</evidence>
<gene>
    <name evidence="7" type="ORF">SAMN05216251_103384</name>
</gene>
<evidence type="ECO:0000256" key="3">
    <source>
        <dbReference type="ARBA" id="ARBA00022603"/>
    </source>
</evidence>
<evidence type="ECO:0000256" key="1">
    <source>
        <dbReference type="ARBA" id="ARBA00004953"/>
    </source>
</evidence>
<protein>
    <submittedName>
        <fullName evidence="7">Precorrin-6A synthase (Deacetylating)</fullName>
    </submittedName>
</protein>
<keyword evidence="8" id="KW-1185">Reference proteome</keyword>
<keyword evidence="4" id="KW-0808">Transferase</keyword>
<dbReference type="Gene3D" id="3.30.950.10">
    <property type="entry name" value="Methyltransferase, Cobalt-precorrin-4 Transmethylase, Domain 2"/>
    <property type="match status" value="1"/>
</dbReference>
<dbReference type="InterPro" id="IPR012797">
    <property type="entry name" value="CobF"/>
</dbReference>
<dbReference type="InterPro" id="IPR014777">
    <property type="entry name" value="4pyrrole_Mease_sub1"/>
</dbReference>
<dbReference type="Pfam" id="PF00590">
    <property type="entry name" value="TP_methylase"/>
    <property type="match status" value="1"/>
</dbReference>